<organism evidence="2 3">
    <name type="scientific">Sporothrix schenckii 1099-18</name>
    <dbReference type="NCBI Taxonomy" id="1397361"/>
    <lineage>
        <taxon>Eukaryota</taxon>
        <taxon>Fungi</taxon>
        <taxon>Dikarya</taxon>
        <taxon>Ascomycota</taxon>
        <taxon>Pezizomycotina</taxon>
        <taxon>Sordariomycetes</taxon>
        <taxon>Sordariomycetidae</taxon>
        <taxon>Ophiostomatales</taxon>
        <taxon>Ophiostomataceae</taxon>
        <taxon>Sporothrix</taxon>
    </lineage>
</organism>
<dbReference type="KEGG" id="ssck:SPSK_01271"/>
<protein>
    <submittedName>
        <fullName evidence="2">Uncharacterized protein</fullName>
    </submittedName>
</protein>
<evidence type="ECO:0000313" key="2">
    <source>
        <dbReference type="EMBL" id="KJR81270.1"/>
    </source>
</evidence>
<evidence type="ECO:0000313" key="3">
    <source>
        <dbReference type="Proteomes" id="UP000033710"/>
    </source>
</evidence>
<dbReference type="RefSeq" id="XP_016583946.1">
    <property type="nucleotide sequence ID" value="XM_016728201.1"/>
</dbReference>
<sequence>MLFKSVFCVAAAATSAMAAPTVLDRAVCTANKPIDTFASWANNTNSLGSVSGDDKTMGSISVSGTTLSLTTKTTSYFYENLPCVDLAAASSGFTDLSFKLSGPAQSSFLLEIQTKANCNATAHSSVFHNVTVPAGTALSQVTVPLSDFTGANLAVATSLTFSTFNKTGDYKLSDLQLVCKK</sequence>
<keyword evidence="1" id="KW-0732">Signal</keyword>
<feature type="chain" id="PRO_5002454730" evidence="1">
    <location>
        <begin position="19"/>
        <end position="181"/>
    </location>
</feature>
<feature type="signal peptide" evidence="1">
    <location>
        <begin position="1"/>
        <end position="18"/>
    </location>
</feature>
<dbReference type="Proteomes" id="UP000033710">
    <property type="component" value="Unassembled WGS sequence"/>
</dbReference>
<dbReference type="EMBL" id="AXCR01000011">
    <property type="protein sequence ID" value="KJR81270.1"/>
    <property type="molecule type" value="Genomic_DNA"/>
</dbReference>
<gene>
    <name evidence="2" type="ORF">SPSK_01271</name>
</gene>
<dbReference type="AlphaFoldDB" id="A0A0F2LXQ0"/>
<proteinExistence type="predicted"/>
<reference evidence="2 3" key="2">
    <citation type="journal article" date="2015" name="Eukaryot. Cell">
        <title>Asexual propagation of a virulent clone complex in a human and feline outbreak of sporotrichosis.</title>
        <authorList>
            <person name="Teixeira Mde M."/>
            <person name="Rodrigues A.M."/>
            <person name="Tsui C.K."/>
            <person name="de Almeida L.G."/>
            <person name="Van Diepeningen A.D."/>
            <person name="van den Ende B.G."/>
            <person name="Fernandes G.F."/>
            <person name="Kano R."/>
            <person name="Hamelin R.C."/>
            <person name="Lopes-Bezerra L.M."/>
            <person name="Vasconcelos A.T."/>
            <person name="de Hoog S."/>
            <person name="de Camargo Z.P."/>
            <person name="Felipe M.S."/>
        </authorList>
    </citation>
    <scope>NUCLEOTIDE SEQUENCE [LARGE SCALE GENOMIC DNA]</scope>
    <source>
        <strain evidence="2 3">1099-18</strain>
    </source>
</reference>
<comment type="caution">
    <text evidence="2">The sequence shown here is derived from an EMBL/GenBank/DDBJ whole genome shotgun (WGS) entry which is preliminary data.</text>
</comment>
<name>A0A0F2LXQ0_SPOSC</name>
<evidence type="ECO:0000256" key="1">
    <source>
        <dbReference type="SAM" id="SignalP"/>
    </source>
</evidence>
<dbReference type="OrthoDB" id="5203190at2759"/>
<dbReference type="GeneID" id="27663478"/>
<accession>A0A0F2LXQ0</accession>
<dbReference type="VEuPathDB" id="FungiDB:SPSK_01271"/>
<reference evidence="2 3" key="1">
    <citation type="journal article" date="2014" name="BMC Genomics">
        <title>Comparative genomics of the major fungal agents of human and animal Sporotrichosis: Sporothrix schenckii and Sporothrix brasiliensis.</title>
        <authorList>
            <person name="Teixeira M.M."/>
            <person name="de Almeida L.G."/>
            <person name="Kubitschek-Barreira P."/>
            <person name="Alves F.L."/>
            <person name="Kioshima E.S."/>
            <person name="Abadio A.K."/>
            <person name="Fernandes L."/>
            <person name="Derengowski L.S."/>
            <person name="Ferreira K.S."/>
            <person name="Souza R.C."/>
            <person name="Ruiz J.C."/>
            <person name="de Andrade N.C."/>
            <person name="Paes H.C."/>
            <person name="Nicola A.M."/>
            <person name="Albuquerque P."/>
            <person name="Gerber A.L."/>
            <person name="Martins V.P."/>
            <person name="Peconick L.D."/>
            <person name="Neto A.V."/>
            <person name="Chaucanez C.B."/>
            <person name="Silva P.A."/>
            <person name="Cunha O.L."/>
            <person name="de Oliveira F.F."/>
            <person name="dos Santos T.C."/>
            <person name="Barros A.L."/>
            <person name="Soares M.A."/>
            <person name="de Oliveira L.M."/>
            <person name="Marini M.M."/>
            <person name="Villalobos-Duno H."/>
            <person name="Cunha M.M."/>
            <person name="de Hoog S."/>
            <person name="da Silveira J.F."/>
            <person name="Henrissat B."/>
            <person name="Nino-Vega G.A."/>
            <person name="Cisalpino P.S."/>
            <person name="Mora-Montes H.M."/>
            <person name="Almeida S.R."/>
            <person name="Stajich J.E."/>
            <person name="Lopes-Bezerra L.M."/>
            <person name="Vasconcelos A.T."/>
            <person name="Felipe M.S."/>
        </authorList>
    </citation>
    <scope>NUCLEOTIDE SEQUENCE [LARGE SCALE GENOMIC DNA]</scope>
    <source>
        <strain evidence="2 3">1099-18</strain>
    </source>
</reference>